<feature type="transmembrane region" description="Helical" evidence="1">
    <location>
        <begin position="43"/>
        <end position="61"/>
    </location>
</feature>
<feature type="transmembrane region" description="Helical" evidence="1">
    <location>
        <begin position="68"/>
        <end position="88"/>
    </location>
</feature>
<reference evidence="2 3" key="1">
    <citation type="submission" date="2020-08" db="EMBL/GenBank/DDBJ databases">
        <title>A Genomic Blueprint of the Chicken Gut Microbiome.</title>
        <authorList>
            <person name="Gilroy R."/>
            <person name="Ravi A."/>
            <person name="Getino M."/>
            <person name="Pursley I."/>
            <person name="Horton D.L."/>
            <person name="Alikhan N.-F."/>
            <person name="Baker D."/>
            <person name="Gharbi K."/>
            <person name="Hall N."/>
            <person name="Watson M."/>
            <person name="Adriaenssens E.M."/>
            <person name="Foster-Nyarko E."/>
            <person name="Jarju S."/>
            <person name="Secka A."/>
            <person name="Antonio M."/>
            <person name="Oren A."/>
            <person name="Chaudhuri R."/>
            <person name="La Ragione R.M."/>
            <person name="Hildebrand F."/>
            <person name="Pallen M.J."/>
        </authorList>
    </citation>
    <scope>NUCLEOTIDE SEQUENCE [LARGE SCALE GENOMIC DNA]</scope>
    <source>
        <strain evidence="2 3">Sa2BVA9</strain>
    </source>
</reference>
<sequence length="133" mass="15463">MKEIFATIELMSKNNRRIILSIVIFFLIFEAISLFPLSYELSILNVVIIYCYFILGFALCATTRRKSIVILLGIGFTNMIGLGLRIWLEWGEYSMIRDLTYKNVLLTYIPIVTTIFIGYLYTKNVIQRKSKTV</sequence>
<organism evidence="2 3">
    <name type="scientific">Paenibacillus gallinarum</name>
    <dbReference type="NCBI Taxonomy" id="2762232"/>
    <lineage>
        <taxon>Bacteria</taxon>
        <taxon>Bacillati</taxon>
        <taxon>Bacillota</taxon>
        <taxon>Bacilli</taxon>
        <taxon>Bacillales</taxon>
        <taxon>Paenibacillaceae</taxon>
        <taxon>Paenibacillus</taxon>
    </lineage>
</organism>
<evidence type="ECO:0008006" key="4">
    <source>
        <dbReference type="Google" id="ProtNLM"/>
    </source>
</evidence>
<evidence type="ECO:0000313" key="3">
    <source>
        <dbReference type="Proteomes" id="UP000608071"/>
    </source>
</evidence>
<comment type="caution">
    <text evidence="2">The sequence shown here is derived from an EMBL/GenBank/DDBJ whole genome shotgun (WGS) entry which is preliminary data.</text>
</comment>
<feature type="transmembrane region" description="Helical" evidence="1">
    <location>
        <begin position="18"/>
        <end position="37"/>
    </location>
</feature>
<evidence type="ECO:0000313" key="2">
    <source>
        <dbReference type="EMBL" id="MBD7969227.1"/>
    </source>
</evidence>
<name>A0ABR8T0D6_9BACL</name>
<keyword evidence="1" id="KW-0472">Membrane</keyword>
<gene>
    <name evidence="2" type="ORF">H9647_14210</name>
</gene>
<keyword evidence="1" id="KW-1133">Transmembrane helix</keyword>
<dbReference type="Proteomes" id="UP000608071">
    <property type="component" value="Unassembled WGS sequence"/>
</dbReference>
<accession>A0ABR8T0D6</accession>
<keyword evidence="1" id="KW-0812">Transmembrane</keyword>
<protein>
    <recommendedName>
        <fullName evidence="4">ABC transporter permease</fullName>
    </recommendedName>
</protein>
<proteinExistence type="predicted"/>
<dbReference type="RefSeq" id="WP_191801030.1">
    <property type="nucleotide sequence ID" value="NZ_JACSQL010000006.1"/>
</dbReference>
<dbReference type="EMBL" id="JACSQL010000006">
    <property type="protein sequence ID" value="MBD7969227.1"/>
    <property type="molecule type" value="Genomic_DNA"/>
</dbReference>
<evidence type="ECO:0000256" key="1">
    <source>
        <dbReference type="SAM" id="Phobius"/>
    </source>
</evidence>
<keyword evidence="3" id="KW-1185">Reference proteome</keyword>
<feature type="transmembrane region" description="Helical" evidence="1">
    <location>
        <begin position="100"/>
        <end position="121"/>
    </location>
</feature>